<dbReference type="EMBL" id="CP124755">
    <property type="protein sequence ID" value="WGZ90325.1"/>
    <property type="molecule type" value="Genomic_DNA"/>
</dbReference>
<keyword evidence="1" id="KW-1133">Transmembrane helix</keyword>
<dbReference type="InterPro" id="IPR032092">
    <property type="entry name" value="PilW"/>
</dbReference>
<evidence type="ECO:0000313" key="2">
    <source>
        <dbReference type="EMBL" id="WGZ90325.1"/>
    </source>
</evidence>
<protein>
    <submittedName>
        <fullName evidence="2">PilW family protein</fullName>
    </submittedName>
</protein>
<feature type="transmembrane region" description="Helical" evidence="1">
    <location>
        <begin position="12"/>
        <end position="33"/>
    </location>
</feature>
<reference evidence="2" key="1">
    <citation type="journal article" date="2023" name="Int. J. Mol. Sci.">
        <title>Metagenomics Revealed a New Genus 'Candidatus Thiocaldithrix dubininis' gen. nov., sp. nov. and a New Species 'Candidatus Thiothrix putei' sp. nov. in the Family Thiotrichaceae, Some Members of Which Have Traits of Both Na+- and H+-Motive Energetics.</title>
        <authorList>
            <person name="Ravin N.V."/>
            <person name="Muntyan M.S."/>
            <person name="Smolyakov D.D."/>
            <person name="Rudenko T.S."/>
            <person name="Beletsky A.V."/>
            <person name="Mardanov A.V."/>
            <person name="Grabovich M.Y."/>
        </authorList>
    </citation>
    <scope>NUCLEOTIDE SEQUENCE</scope>
    <source>
        <strain evidence="2">GKL-01</strain>
    </source>
</reference>
<dbReference type="AlphaFoldDB" id="A0AA95H678"/>
<dbReference type="Pfam" id="PF16074">
    <property type="entry name" value="PilW"/>
    <property type="match status" value="1"/>
</dbReference>
<reference evidence="2" key="2">
    <citation type="submission" date="2023-04" db="EMBL/GenBank/DDBJ databases">
        <authorList>
            <person name="Beletskiy A.V."/>
            <person name="Mardanov A.V."/>
            <person name="Ravin N.V."/>
        </authorList>
    </citation>
    <scope>NUCLEOTIDE SEQUENCE</scope>
    <source>
        <strain evidence="2">GKL-01</strain>
    </source>
</reference>
<dbReference type="KEGG" id="tdu:QJT80_12655"/>
<organism evidence="2">
    <name type="scientific">Candidatus Thiocaldithrix dubininis</name>
    <dbReference type="NCBI Taxonomy" id="3080823"/>
    <lineage>
        <taxon>Bacteria</taxon>
        <taxon>Pseudomonadati</taxon>
        <taxon>Pseudomonadota</taxon>
        <taxon>Gammaproteobacteria</taxon>
        <taxon>Thiotrichales</taxon>
        <taxon>Thiotrichaceae</taxon>
        <taxon>Candidatus Thiocaldithrix</taxon>
    </lineage>
</organism>
<gene>
    <name evidence="2" type="ORF">QJT80_12655</name>
</gene>
<dbReference type="NCBIfam" id="TIGR02532">
    <property type="entry name" value="IV_pilin_GFxxxE"/>
    <property type="match status" value="1"/>
</dbReference>
<sequence>MLFQKHQRGLTLLELMIALALSVVLIGGIITIYTSSKRTYQTRDQLSLMDENARVALITLTRSLEHANYKIWSGDYFIRPDAITANRLTNALCSDGQRNIKALNLLKPTRDGSSGASDSVGVIFAADNNLYLDCLNMGENAHAVACRTNASGTSQYVYNSFYIDQSSTDNKPNLYCISSRSSSGTPIAQGVENLQFLYGVDNDNDINHTVDQYLTATEVETKKLWQKVLTIKVAILMRSNEPALEQAQTKAYKLLDTTINTSDRYQRAVYSTVVQLRNAVDN</sequence>
<evidence type="ECO:0000256" key="1">
    <source>
        <dbReference type="SAM" id="Phobius"/>
    </source>
</evidence>
<accession>A0AA95H678</accession>
<keyword evidence="1" id="KW-0472">Membrane</keyword>
<dbReference type="Pfam" id="PF07963">
    <property type="entry name" value="N_methyl"/>
    <property type="match status" value="1"/>
</dbReference>
<proteinExistence type="predicted"/>
<keyword evidence="1" id="KW-0812">Transmembrane</keyword>
<dbReference type="PROSITE" id="PS00409">
    <property type="entry name" value="PROKAR_NTER_METHYL"/>
    <property type="match status" value="1"/>
</dbReference>
<dbReference type="InterPro" id="IPR012902">
    <property type="entry name" value="N_methyl_site"/>
</dbReference>
<dbReference type="GO" id="GO:0043683">
    <property type="term" value="P:type IV pilus assembly"/>
    <property type="evidence" value="ECO:0007669"/>
    <property type="project" value="InterPro"/>
</dbReference>
<name>A0AA95H678_9GAMM</name>
<dbReference type="Proteomes" id="UP001300672">
    <property type="component" value="Chromosome"/>
</dbReference>